<dbReference type="RefSeq" id="WP_218254210.1">
    <property type="nucleotide sequence ID" value="NZ_JABXWD010000683.1"/>
</dbReference>
<keyword evidence="3" id="KW-1185">Reference proteome</keyword>
<reference evidence="2 3" key="1">
    <citation type="journal article" date="2020" name="J Geophys Res Biogeosci">
        <title>Magnetotaxis as an Adaptation to Enable Bacterial Shuttling of Microbial Sulfur and Sulfur Cycling Across Aquatic Oxic#Anoxic Interfaces.</title>
        <authorList>
            <person name="Li J."/>
            <person name="Liu P."/>
            <person name="Wang J."/>
            <person name="Roberts A.P."/>
            <person name="Pan Y."/>
        </authorList>
    </citation>
    <scope>NUCLEOTIDE SEQUENCE [LARGE SCALE GENOMIC DNA]</scope>
    <source>
        <strain evidence="2 3">MYR-1_YQ</strain>
    </source>
</reference>
<proteinExistence type="predicted"/>
<evidence type="ECO:0000313" key="2">
    <source>
        <dbReference type="EMBL" id="MBV6343592.1"/>
    </source>
</evidence>
<dbReference type="PANTHER" id="PTHR46401:SF2">
    <property type="entry name" value="GLYCOSYLTRANSFERASE WBBK-RELATED"/>
    <property type="match status" value="1"/>
</dbReference>
<sequence length="319" mass="35663">MRHVFVGLKSKSFLKALLGYACYASLFVRRHGRDYDVIVEEFSPALPTFLDSYRGRPLALQVQGYTGKQYFDKYSVFYAAPLYVMERHRVPAYRNLIFVSDAAMARYSLRGNCNATVISNGIPEGLLEVTPGRSDYILYLGRIDIHHKGLDVLLDGYAGFCKTFPGVRLIIAGTGRDMGRFNALLETLPQAVRRNIHCTGWVDGQRKTSLLRDALFVVAPSRYETQNIVVLEALAVAKAVVVSDIPELSYAVQCGAGVSFRSEDAGALTAAMAQLLSQGRSEEMGSKGRVWVSDYTWDKIARSYERYLMSLNFDNVTFK</sequence>
<gene>
    <name evidence="2" type="ORF">HWQ67_18655</name>
</gene>
<dbReference type="CDD" id="cd03801">
    <property type="entry name" value="GT4_PimA-like"/>
    <property type="match status" value="1"/>
</dbReference>
<organism evidence="2 3">
    <name type="scientific">Candidatus Magnetobacterium casense</name>
    <dbReference type="NCBI Taxonomy" id="1455061"/>
    <lineage>
        <taxon>Bacteria</taxon>
        <taxon>Pseudomonadati</taxon>
        <taxon>Nitrospirota</taxon>
        <taxon>Thermodesulfovibrionia</taxon>
        <taxon>Thermodesulfovibrionales</taxon>
        <taxon>Candidatus Magnetobacteriaceae</taxon>
        <taxon>Candidatus Magnetobacterium</taxon>
    </lineage>
</organism>
<dbReference type="PANTHER" id="PTHR46401">
    <property type="entry name" value="GLYCOSYLTRANSFERASE WBBK-RELATED"/>
    <property type="match status" value="1"/>
</dbReference>
<dbReference type="Pfam" id="PF13692">
    <property type="entry name" value="Glyco_trans_1_4"/>
    <property type="match status" value="1"/>
</dbReference>
<dbReference type="EMBL" id="JABXWD010000683">
    <property type="protein sequence ID" value="MBV6343592.1"/>
    <property type="molecule type" value="Genomic_DNA"/>
</dbReference>
<accession>A0ABS6S411</accession>
<comment type="caution">
    <text evidence="2">The sequence shown here is derived from an EMBL/GenBank/DDBJ whole genome shotgun (WGS) entry which is preliminary data.</text>
</comment>
<keyword evidence="1" id="KW-0808">Transferase</keyword>
<evidence type="ECO:0000256" key="1">
    <source>
        <dbReference type="ARBA" id="ARBA00022679"/>
    </source>
</evidence>
<dbReference type="Proteomes" id="UP001196980">
    <property type="component" value="Unassembled WGS sequence"/>
</dbReference>
<evidence type="ECO:0000313" key="3">
    <source>
        <dbReference type="Proteomes" id="UP001196980"/>
    </source>
</evidence>
<name>A0ABS6S411_9BACT</name>
<protein>
    <submittedName>
        <fullName evidence="2">Glycosyltransferase family 4 protein</fullName>
    </submittedName>
</protein>